<evidence type="ECO:0000256" key="3">
    <source>
        <dbReference type="SAM" id="SignalP"/>
    </source>
</evidence>
<reference evidence="5" key="1">
    <citation type="submission" date="2023-06" db="EMBL/GenBank/DDBJ databases">
        <title>Draft genome of Marssonina rosae.</title>
        <authorList>
            <person name="Cheng Q."/>
        </authorList>
    </citation>
    <scope>NUCLEOTIDE SEQUENCE</scope>
    <source>
        <strain evidence="5">R4</strain>
    </source>
</reference>
<evidence type="ECO:0000256" key="1">
    <source>
        <dbReference type="ARBA" id="ARBA00022723"/>
    </source>
</evidence>
<keyword evidence="6" id="KW-1185">Reference proteome</keyword>
<evidence type="ECO:0000259" key="4">
    <source>
        <dbReference type="PROSITE" id="PS00497"/>
    </source>
</evidence>
<feature type="signal peptide" evidence="3">
    <location>
        <begin position="1"/>
        <end position="19"/>
    </location>
</feature>
<dbReference type="Pfam" id="PF00264">
    <property type="entry name" value="Tyrosinase"/>
    <property type="match status" value="1"/>
</dbReference>
<sequence length="386" mass="42140">MLGPRFLTIVLALLNSAIAFQVPDAVDLLAAKGLLNLAVYKARVNSTCNIRNAVKRREWGDLLPAQRKSYIAAVLCLQSKPPQTPASRAPGARSRFDDFVVAHMEQTLTIHYTGNFLAWHRYFVWAYETALRDECGYDGYQPYWNWGRYASDPLNSPLFDGSDTSLSGDGVYYNHTGIVLPGGVPPRNVIPPAKGGGCITTGPFKDMVVSLGPVMSSISGVPPNPQADGMGYNPRCLRRDINPIAASLTATNYTYALITDPLNADIHWFQTVLQGVFELAEVGVHSGGHFTIGGDPGGDAFTSPNEPAFFLHHAMVDRVWWIWQIQDLPTRLKAVSGTITLKNDPPSRNTTLDDDVGLGLIAPPVKLESLLDTMGGLDGNFCYIYV</sequence>
<gene>
    <name evidence="5" type="ORF">QTJ16_005140</name>
</gene>
<dbReference type="PANTHER" id="PTHR11474">
    <property type="entry name" value="TYROSINASE FAMILY MEMBER"/>
    <property type="match status" value="1"/>
</dbReference>
<dbReference type="InterPro" id="IPR002227">
    <property type="entry name" value="Tyrosinase_Cu-bd"/>
</dbReference>
<evidence type="ECO:0000313" key="6">
    <source>
        <dbReference type="Proteomes" id="UP001285354"/>
    </source>
</evidence>
<dbReference type="GO" id="GO:0046872">
    <property type="term" value="F:metal ion binding"/>
    <property type="evidence" value="ECO:0007669"/>
    <property type="project" value="UniProtKB-KW"/>
</dbReference>
<keyword evidence="2" id="KW-0560">Oxidoreductase</keyword>
<dbReference type="Proteomes" id="UP001285354">
    <property type="component" value="Unassembled WGS sequence"/>
</dbReference>
<comment type="caution">
    <text evidence="5">The sequence shown here is derived from an EMBL/GenBank/DDBJ whole genome shotgun (WGS) entry which is preliminary data.</text>
</comment>
<dbReference type="AlphaFoldDB" id="A0AAD9SZ51"/>
<accession>A0AAD9SZ51</accession>
<dbReference type="InterPro" id="IPR008922">
    <property type="entry name" value="Di-copper_centre_dom_sf"/>
</dbReference>
<proteinExistence type="predicted"/>
<dbReference type="InterPro" id="IPR050316">
    <property type="entry name" value="Tyrosinase/Hemocyanin"/>
</dbReference>
<dbReference type="Gene3D" id="1.10.1280.10">
    <property type="entry name" value="Di-copper center containing domain from catechol oxidase"/>
    <property type="match status" value="1"/>
</dbReference>
<name>A0AAD9SZ51_9HELO</name>
<dbReference type="SUPFAM" id="SSF48056">
    <property type="entry name" value="Di-copper centre-containing domain"/>
    <property type="match status" value="1"/>
</dbReference>
<feature type="chain" id="PRO_5042276628" description="Tyrosinase copper-binding domain-containing protein" evidence="3">
    <location>
        <begin position="20"/>
        <end position="386"/>
    </location>
</feature>
<evidence type="ECO:0000313" key="5">
    <source>
        <dbReference type="EMBL" id="KAK2625828.1"/>
    </source>
</evidence>
<evidence type="ECO:0000256" key="2">
    <source>
        <dbReference type="ARBA" id="ARBA00023002"/>
    </source>
</evidence>
<protein>
    <recommendedName>
        <fullName evidence="4">Tyrosinase copper-binding domain-containing protein</fullName>
    </recommendedName>
</protein>
<feature type="domain" description="Tyrosinase copper-binding" evidence="4">
    <location>
        <begin position="111"/>
        <end position="128"/>
    </location>
</feature>
<organism evidence="5 6">
    <name type="scientific">Diplocarpon rosae</name>
    <dbReference type="NCBI Taxonomy" id="946125"/>
    <lineage>
        <taxon>Eukaryota</taxon>
        <taxon>Fungi</taxon>
        <taxon>Dikarya</taxon>
        <taxon>Ascomycota</taxon>
        <taxon>Pezizomycotina</taxon>
        <taxon>Leotiomycetes</taxon>
        <taxon>Helotiales</taxon>
        <taxon>Drepanopezizaceae</taxon>
        <taxon>Diplocarpon</taxon>
    </lineage>
</organism>
<dbReference type="GO" id="GO:0016491">
    <property type="term" value="F:oxidoreductase activity"/>
    <property type="evidence" value="ECO:0007669"/>
    <property type="project" value="UniProtKB-KW"/>
</dbReference>
<keyword evidence="3" id="KW-0732">Signal</keyword>
<dbReference type="PRINTS" id="PR00092">
    <property type="entry name" value="TYROSINASE"/>
</dbReference>
<keyword evidence="1" id="KW-0479">Metal-binding</keyword>
<dbReference type="PROSITE" id="PS00497">
    <property type="entry name" value="TYROSINASE_1"/>
    <property type="match status" value="1"/>
</dbReference>
<dbReference type="PANTHER" id="PTHR11474:SF125">
    <property type="entry name" value="N-ACETYL-6-HYDROXYTRYPTOPHAN OXIDASE IVOB-RELATED"/>
    <property type="match status" value="1"/>
</dbReference>
<dbReference type="EMBL" id="JAUBYV010000007">
    <property type="protein sequence ID" value="KAK2625828.1"/>
    <property type="molecule type" value="Genomic_DNA"/>
</dbReference>